<dbReference type="PANTHER" id="PTHR31321">
    <property type="entry name" value="ACYL-COA THIOESTER HYDROLASE YBHC-RELATED"/>
    <property type="match status" value="1"/>
</dbReference>
<evidence type="ECO:0000256" key="3">
    <source>
        <dbReference type="ARBA" id="ARBA00013229"/>
    </source>
</evidence>
<evidence type="ECO:0000313" key="8">
    <source>
        <dbReference type="EMBL" id="KAL1190729.1"/>
    </source>
</evidence>
<dbReference type="PANTHER" id="PTHR31321:SF73">
    <property type="entry name" value="PECTINESTERASE 14-RELATED"/>
    <property type="match status" value="1"/>
</dbReference>
<dbReference type="InterPro" id="IPR012334">
    <property type="entry name" value="Pectin_lyas_fold"/>
</dbReference>
<evidence type="ECO:0000256" key="5">
    <source>
        <dbReference type="ARBA" id="ARBA00023085"/>
    </source>
</evidence>
<dbReference type="InterPro" id="IPR011050">
    <property type="entry name" value="Pectin_lyase_fold/virulence"/>
</dbReference>
<evidence type="ECO:0000256" key="4">
    <source>
        <dbReference type="ARBA" id="ARBA00022801"/>
    </source>
</evidence>
<sequence>MDCIEREKDEEKSEKGGETSSRISGSITARERESEDERSGFSFVNCNIDGTGTVWLGRSWRAYSTVVLSKTNMS</sequence>
<organism evidence="8 9">
    <name type="scientific">Cardamine amara subsp. amara</name>
    <dbReference type="NCBI Taxonomy" id="228776"/>
    <lineage>
        <taxon>Eukaryota</taxon>
        <taxon>Viridiplantae</taxon>
        <taxon>Streptophyta</taxon>
        <taxon>Embryophyta</taxon>
        <taxon>Tracheophyta</taxon>
        <taxon>Spermatophyta</taxon>
        <taxon>Magnoliopsida</taxon>
        <taxon>eudicotyledons</taxon>
        <taxon>Gunneridae</taxon>
        <taxon>Pentapetalae</taxon>
        <taxon>rosids</taxon>
        <taxon>malvids</taxon>
        <taxon>Brassicales</taxon>
        <taxon>Brassicaceae</taxon>
        <taxon>Cardamineae</taxon>
        <taxon>Cardamine</taxon>
    </lineage>
</organism>
<keyword evidence="4" id="KW-0378">Hydrolase</keyword>
<evidence type="ECO:0000256" key="1">
    <source>
        <dbReference type="ARBA" id="ARBA00005184"/>
    </source>
</evidence>
<evidence type="ECO:0000256" key="2">
    <source>
        <dbReference type="ARBA" id="ARBA00008891"/>
    </source>
</evidence>
<reference evidence="8 9" key="1">
    <citation type="submission" date="2024-04" db="EMBL/GenBank/DDBJ databases">
        <title>Genome assembly C_amara_ONT_v2.</title>
        <authorList>
            <person name="Yant L."/>
            <person name="Moore C."/>
            <person name="Slenker M."/>
        </authorList>
    </citation>
    <scope>NUCLEOTIDE SEQUENCE [LARGE SCALE GENOMIC DNA]</scope>
    <source>
        <tissue evidence="8">Leaf</tissue>
    </source>
</reference>
<name>A0ABD0Z7Q2_CARAN</name>
<evidence type="ECO:0000313" key="9">
    <source>
        <dbReference type="Proteomes" id="UP001558713"/>
    </source>
</evidence>
<keyword evidence="5" id="KW-0063">Aspartyl esterase</keyword>
<comment type="similarity">
    <text evidence="2">Belongs to the pectinesterase family.</text>
</comment>
<dbReference type="SUPFAM" id="SSF51126">
    <property type="entry name" value="Pectin lyase-like"/>
    <property type="match status" value="1"/>
</dbReference>
<dbReference type="EC" id="3.1.1.11" evidence="3"/>
<dbReference type="Proteomes" id="UP001558713">
    <property type="component" value="Unassembled WGS sequence"/>
</dbReference>
<feature type="compositionally biased region" description="Basic and acidic residues" evidence="6">
    <location>
        <begin position="29"/>
        <end position="39"/>
    </location>
</feature>
<feature type="compositionally biased region" description="Basic and acidic residues" evidence="6">
    <location>
        <begin position="1"/>
        <end position="17"/>
    </location>
</feature>
<dbReference type="GO" id="GO:0030599">
    <property type="term" value="F:pectinesterase activity"/>
    <property type="evidence" value="ECO:0007669"/>
    <property type="project" value="UniProtKB-EC"/>
</dbReference>
<feature type="region of interest" description="Disordered" evidence="6">
    <location>
        <begin position="1"/>
        <end position="39"/>
    </location>
</feature>
<keyword evidence="9" id="KW-1185">Reference proteome</keyword>
<feature type="domain" description="Pectinesterase catalytic" evidence="7">
    <location>
        <begin position="24"/>
        <end position="73"/>
    </location>
</feature>
<dbReference type="Gene3D" id="2.160.20.10">
    <property type="entry name" value="Single-stranded right-handed beta-helix, Pectin lyase-like"/>
    <property type="match status" value="1"/>
</dbReference>
<protein>
    <recommendedName>
        <fullName evidence="3">pectinesterase</fullName>
        <ecNumber evidence="3">3.1.1.11</ecNumber>
    </recommendedName>
</protein>
<evidence type="ECO:0000256" key="6">
    <source>
        <dbReference type="SAM" id="MobiDB-lite"/>
    </source>
</evidence>
<gene>
    <name evidence="8" type="ORF">V5N11_030627</name>
</gene>
<comment type="pathway">
    <text evidence="1">Glycan metabolism; pectin degradation; 2-dehydro-3-deoxy-D-gluconate from pectin: step 1/5.</text>
</comment>
<dbReference type="InterPro" id="IPR000070">
    <property type="entry name" value="Pectinesterase_cat"/>
</dbReference>
<accession>A0ABD0Z7Q2</accession>
<dbReference type="AlphaFoldDB" id="A0ABD0Z7Q2"/>
<evidence type="ECO:0000259" key="7">
    <source>
        <dbReference type="Pfam" id="PF01095"/>
    </source>
</evidence>
<comment type="caution">
    <text evidence="8">The sequence shown here is derived from an EMBL/GenBank/DDBJ whole genome shotgun (WGS) entry which is preliminary data.</text>
</comment>
<dbReference type="EMBL" id="JBANAX010000871">
    <property type="protein sequence ID" value="KAL1190729.1"/>
    <property type="molecule type" value="Genomic_DNA"/>
</dbReference>
<dbReference type="Pfam" id="PF01095">
    <property type="entry name" value="Pectinesterase"/>
    <property type="match status" value="1"/>
</dbReference>
<proteinExistence type="inferred from homology"/>